<dbReference type="InterPro" id="IPR047641">
    <property type="entry name" value="ABC_transpr_MalK/UgpC-like"/>
</dbReference>
<dbReference type="PROSITE" id="PS50893">
    <property type="entry name" value="ABC_TRANSPORTER_2"/>
    <property type="match status" value="1"/>
</dbReference>
<dbReference type="InterPro" id="IPR003439">
    <property type="entry name" value="ABC_transporter-like_ATP-bd"/>
</dbReference>
<keyword evidence="2" id="KW-1003">Cell membrane</keyword>
<evidence type="ECO:0000256" key="6">
    <source>
        <dbReference type="ARBA" id="ARBA00023136"/>
    </source>
</evidence>
<evidence type="ECO:0000313" key="8">
    <source>
        <dbReference type="EMBL" id="MFC5291262.1"/>
    </source>
</evidence>
<dbReference type="PROSITE" id="PS00211">
    <property type="entry name" value="ABC_TRANSPORTER_1"/>
    <property type="match status" value="1"/>
</dbReference>
<evidence type="ECO:0000313" key="9">
    <source>
        <dbReference type="Proteomes" id="UP001596157"/>
    </source>
</evidence>
<dbReference type="InterPro" id="IPR008995">
    <property type="entry name" value="Mo/tungstate-bd_C_term_dom"/>
</dbReference>
<keyword evidence="4 8" id="KW-0067">ATP-binding</keyword>
<sequence>MSLLVEGARRTYRARGGPAVAALDGVDLAVDDGELLVVVGPSGSGKSTLLRAIAGLERLDGGRVVIGGRDVTGVPSARRDVAMVFQEAALFPHLSVAANIGIGERARGGRRRAVLARVREVATTLGIDHLLHRAPGELSGGERQRVALARVLIRSPAVCLLDEPLASVDAELRLRARAEIRAVHRELGVPMVHVTHDHTEALAMGDRVAVMHRGRVLQCDTPADLFARPATVEVARALGPLPMNLLPAADGVVVGVRPERVRLRAGDDVVASVEVAGEERLVRVGALLARVTAADTPEVGARVRAEWCPADEHRFDAVTGLRL</sequence>
<dbReference type="EMBL" id="JBHSKF010000024">
    <property type="protein sequence ID" value="MFC5291262.1"/>
    <property type="molecule type" value="Genomic_DNA"/>
</dbReference>
<evidence type="ECO:0000256" key="2">
    <source>
        <dbReference type="ARBA" id="ARBA00022475"/>
    </source>
</evidence>
<dbReference type="RefSeq" id="WP_378251178.1">
    <property type="nucleotide sequence ID" value="NZ_JBHSKF010000024.1"/>
</dbReference>
<dbReference type="InterPro" id="IPR003593">
    <property type="entry name" value="AAA+_ATPase"/>
</dbReference>
<dbReference type="SUPFAM" id="SSF52540">
    <property type="entry name" value="P-loop containing nucleoside triphosphate hydrolases"/>
    <property type="match status" value="1"/>
</dbReference>
<name>A0ABW0EWI2_9PSEU</name>
<dbReference type="InterPro" id="IPR017871">
    <property type="entry name" value="ABC_transporter-like_CS"/>
</dbReference>
<keyword evidence="6" id="KW-0472">Membrane</keyword>
<gene>
    <name evidence="8" type="ORF">ACFPM7_29790</name>
</gene>
<organism evidence="8 9">
    <name type="scientific">Actinokineospora guangxiensis</name>
    <dbReference type="NCBI Taxonomy" id="1490288"/>
    <lineage>
        <taxon>Bacteria</taxon>
        <taxon>Bacillati</taxon>
        <taxon>Actinomycetota</taxon>
        <taxon>Actinomycetes</taxon>
        <taxon>Pseudonocardiales</taxon>
        <taxon>Pseudonocardiaceae</taxon>
        <taxon>Actinokineospora</taxon>
    </lineage>
</organism>
<keyword evidence="5" id="KW-1278">Translocase</keyword>
<dbReference type="InterPro" id="IPR015853">
    <property type="entry name" value="ABC_transpr_FbpC"/>
</dbReference>
<dbReference type="Proteomes" id="UP001596157">
    <property type="component" value="Unassembled WGS sequence"/>
</dbReference>
<dbReference type="SUPFAM" id="SSF50331">
    <property type="entry name" value="MOP-like"/>
    <property type="match status" value="1"/>
</dbReference>
<accession>A0ABW0EWI2</accession>
<dbReference type="PANTHER" id="PTHR43875:SF15">
    <property type="entry name" value="TREHALOSE IMPORT ATP-BINDING PROTEIN SUGC"/>
    <property type="match status" value="1"/>
</dbReference>
<keyword evidence="1" id="KW-0813">Transport</keyword>
<feature type="domain" description="ABC transporter" evidence="7">
    <location>
        <begin position="3"/>
        <end position="238"/>
    </location>
</feature>
<reference evidence="9" key="1">
    <citation type="journal article" date="2019" name="Int. J. Syst. Evol. Microbiol.">
        <title>The Global Catalogue of Microorganisms (GCM) 10K type strain sequencing project: providing services to taxonomists for standard genome sequencing and annotation.</title>
        <authorList>
            <consortium name="The Broad Institute Genomics Platform"/>
            <consortium name="The Broad Institute Genome Sequencing Center for Infectious Disease"/>
            <person name="Wu L."/>
            <person name="Ma J."/>
        </authorList>
    </citation>
    <scope>NUCLEOTIDE SEQUENCE [LARGE SCALE GENOMIC DNA]</scope>
    <source>
        <strain evidence="9">CCUG 59778</strain>
    </source>
</reference>
<dbReference type="InterPro" id="IPR027417">
    <property type="entry name" value="P-loop_NTPase"/>
</dbReference>
<evidence type="ECO:0000259" key="7">
    <source>
        <dbReference type="PROSITE" id="PS50893"/>
    </source>
</evidence>
<comment type="caution">
    <text evidence="8">The sequence shown here is derived from an EMBL/GenBank/DDBJ whole genome shotgun (WGS) entry which is preliminary data.</text>
</comment>
<dbReference type="SMART" id="SM00382">
    <property type="entry name" value="AAA"/>
    <property type="match status" value="1"/>
</dbReference>
<evidence type="ECO:0000256" key="4">
    <source>
        <dbReference type="ARBA" id="ARBA00022840"/>
    </source>
</evidence>
<keyword evidence="3" id="KW-0547">Nucleotide-binding</keyword>
<dbReference type="CDD" id="cd03259">
    <property type="entry name" value="ABC_Carb_Solutes_like"/>
    <property type="match status" value="1"/>
</dbReference>
<evidence type="ECO:0000256" key="1">
    <source>
        <dbReference type="ARBA" id="ARBA00022448"/>
    </source>
</evidence>
<dbReference type="PANTHER" id="PTHR43875">
    <property type="entry name" value="MALTODEXTRIN IMPORT ATP-BINDING PROTEIN MSMX"/>
    <property type="match status" value="1"/>
</dbReference>
<dbReference type="Pfam" id="PF00005">
    <property type="entry name" value="ABC_tran"/>
    <property type="match status" value="1"/>
</dbReference>
<dbReference type="Gene3D" id="3.40.50.300">
    <property type="entry name" value="P-loop containing nucleotide triphosphate hydrolases"/>
    <property type="match status" value="1"/>
</dbReference>
<keyword evidence="9" id="KW-1185">Reference proteome</keyword>
<protein>
    <submittedName>
        <fullName evidence="8">ABC transporter ATP-binding protein</fullName>
    </submittedName>
</protein>
<evidence type="ECO:0000256" key="5">
    <source>
        <dbReference type="ARBA" id="ARBA00022967"/>
    </source>
</evidence>
<evidence type="ECO:0000256" key="3">
    <source>
        <dbReference type="ARBA" id="ARBA00022741"/>
    </source>
</evidence>
<dbReference type="GO" id="GO:0005524">
    <property type="term" value="F:ATP binding"/>
    <property type="evidence" value="ECO:0007669"/>
    <property type="project" value="UniProtKB-KW"/>
</dbReference>
<proteinExistence type="predicted"/>